<keyword evidence="2" id="KW-1185">Reference proteome</keyword>
<dbReference type="EMBL" id="QUSW01000009">
    <property type="protein sequence ID" value="RQP21871.1"/>
    <property type="molecule type" value="Genomic_DNA"/>
</dbReference>
<evidence type="ECO:0000313" key="2">
    <source>
        <dbReference type="Proteomes" id="UP000267464"/>
    </source>
</evidence>
<reference evidence="1 2" key="1">
    <citation type="submission" date="2018-08" db="EMBL/GenBank/DDBJ databases">
        <authorList>
            <person name="Khan S.A."/>
            <person name="Jeon C.O."/>
            <person name="Chun B.H."/>
            <person name="Jeong S.E."/>
        </authorList>
    </citation>
    <scope>NUCLEOTIDE SEQUENCE [LARGE SCALE GENOMIC DNA]</scope>
    <source>
        <strain evidence="1 2">S-16</strain>
    </source>
</reference>
<evidence type="ECO:0000313" key="1">
    <source>
        <dbReference type="EMBL" id="RQP21871.1"/>
    </source>
</evidence>
<proteinExistence type="predicted"/>
<dbReference type="Proteomes" id="UP000267464">
    <property type="component" value="Unassembled WGS sequence"/>
</dbReference>
<dbReference type="AlphaFoldDB" id="A0A3N7HMK6"/>
<name>A0A3N7HMK6_9BURK</name>
<organism evidence="1 2">
    <name type="scientific">Piscinibacter terrae</name>
    <dbReference type="NCBI Taxonomy" id="2496871"/>
    <lineage>
        <taxon>Bacteria</taxon>
        <taxon>Pseudomonadati</taxon>
        <taxon>Pseudomonadota</taxon>
        <taxon>Betaproteobacteria</taxon>
        <taxon>Burkholderiales</taxon>
        <taxon>Sphaerotilaceae</taxon>
        <taxon>Piscinibacter</taxon>
    </lineage>
</organism>
<accession>A0A3N7HMK6</accession>
<reference evidence="1 2" key="2">
    <citation type="submission" date="2018-12" db="EMBL/GenBank/DDBJ databases">
        <title>Rhizobacter gummiphilus sp. nov., a rubber-degrading bacterium isolated from the soil of a botanical garden in Japan.</title>
        <authorList>
            <person name="Shunsuke S.S."/>
        </authorList>
    </citation>
    <scope>NUCLEOTIDE SEQUENCE [LARGE SCALE GENOMIC DNA]</scope>
    <source>
        <strain evidence="1 2">S-16</strain>
    </source>
</reference>
<protein>
    <submittedName>
        <fullName evidence="1">Uncharacterized protein</fullName>
    </submittedName>
</protein>
<gene>
    <name evidence="1" type="ORF">DZC73_25875</name>
</gene>
<sequence length="143" mass="15604">MESTTMNDTQKTDVCVEAGRASLDREAWEALAFLSGLCPSLTCDLDQPMVAAQGIFDAVQADRAEWMRRATEADASVVTMNRLYAKTCDAQSELAMMLKLCAHKLRRSGDADLGDKAVELLRKHDLIGSPLRVDSTPVLPEGC</sequence>
<comment type="caution">
    <text evidence="1">The sequence shown here is derived from an EMBL/GenBank/DDBJ whole genome shotgun (WGS) entry which is preliminary data.</text>
</comment>